<proteinExistence type="predicted"/>
<dbReference type="CDD" id="cd06257">
    <property type="entry name" value="DnaJ"/>
    <property type="match status" value="1"/>
</dbReference>
<dbReference type="InterPro" id="IPR014756">
    <property type="entry name" value="Ig_E-set"/>
</dbReference>
<evidence type="ECO:0000256" key="9">
    <source>
        <dbReference type="SAM" id="MobiDB-lite"/>
    </source>
</evidence>
<feature type="transmembrane region" description="Helical" evidence="10">
    <location>
        <begin position="79"/>
        <end position="100"/>
    </location>
</feature>
<dbReference type="SMART" id="SM00271">
    <property type="entry name" value="DnaJ"/>
    <property type="match status" value="1"/>
</dbReference>
<dbReference type="PANTHER" id="PTHR24075">
    <property type="entry name" value="SEC63 DOMAIN-CONTAINING"/>
    <property type="match status" value="1"/>
</dbReference>
<protein>
    <submittedName>
        <fullName evidence="12">Secretory subunit</fullName>
    </submittedName>
</protein>
<dbReference type="SUPFAM" id="SSF158702">
    <property type="entry name" value="Sec63 N-terminal domain-like"/>
    <property type="match status" value="1"/>
</dbReference>
<dbReference type="GO" id="GO:0008320">
    <property type="term" value="F:protein transmembrane transporter activity"/>
    <property type="evidence" value="ECO:0007669"/>
    <property type="project" value="TreeGrafter"/>
</dbReference>
<dbReference type="InterPro" id="IPR035892">
    <property type="entry name" value="C2_domain_sf"/>
</dbReference>
<feature type="region of interest" description="Disordered" evidence="9">
    <location>
        <begin position="634"/>
        <end position="735"/>
    </location>
</feature>
<keyword evidence="7 10" id="KW-0472">Membrane</keyword>
<evidence type="ECO:0000256" key="1">
    <source>
        <dbReference type="ARBA" id="ARBA00004477"/>
    </source>
</evidence>
<sequence>MSSEYNYDADAQFFPFFVLTITSLTTIPLTYTLLRAPSDGATTSKRAAHINSEYQPDNSDIIDTQRAKQKRKELRLKRILFAVSGWLTIAWMVYLMAVTARAQPKIWNPYDILDVGLSASEKQINSRYRRLSVTMHPDKRQPNPALNETSESVNDQWVEIVKAYKALTDEEVRNNYVQYGNPDGKQSTSFGIALPQFLVAEGSGKYVLVLYGLLLGIGLPWLVGKWWYGMQKLTKEKVLITTAGNMFREFKERMDEGDVVAAVSSAMEYKEILSGANADAGLGKLEKKLQAADSSETGMLAKDKRKLEESEEAARRKTLALIWAYLSRLELDDKSLEAEKYELAPTTLQMNEAFVSISLAYGFTSPVLASYHLSQSLVQAVAPGTDRLPLMQLPHFTPSTVQTIEQKTVAGAKKEHLTIQNFMALPAEQRQALATAAGLSKNHLSAAESVAKQLPLLKIEKAFFKVQGEKHLLPSSLVQFVVKARFIPPGTPASAIPPLKDSDLQDIDPAEGDIEAQKKEIEQHPIPFAHAPYLAKDRSPRWHIFLADNRQGKIAVPPFTFSTFDKMAFEDDGKGSLKPTFEVVTLKMQFQAPPQAGEYRFQMNVICDSYIGFDHKQDAIMDIADPASIPADVEEVAEDDISEPEEDSIAGQMASLRGQPTSDPAEREAKEAARAERQRRRDEQRKAIQAKGGKEGEGEESDYESGTDEDEESVSETDTETDSDEEAAKKKGAWW</sequence>
<evidence type="ECO:0000256" key="7">
    <source>
        <dbReference type="ARBA" id="ARBA00023136"/>
    </source>
</evidence>
<keyword evidence="3 10" id="KW-0812">Transmembrane</keyword>
<evidence type="ECO:0000256" key="5">
    <source>
        <dbReference type="ARBA" id="ARBA00022927"/>
    </source>
</evidence>
<keyword evidence="13" id="KW-1185">Reference proteome</keyword>
<dbReference type="SUPFAM" id="SSF46565">
    <property type="entry name" value="Chaperone J-domain"/>
    <property type="match status" value="1"/>
</dbReference>
<evidence type="ECO:0000313" key="12">
    <source>
        <dbReference type="EMBL" id="KAK3670999.1"/>
    </source>
</evidence>
<dbReference type="Gene3D" id="1.10.3380.10">
    <property type="entry name" value="Sec63 N-terminal domain-like domain"/>
    <property type="match status" value="1"/>
</dbReference>
<dbReference type="GO" id="GO:0031207">
    <property type="term" value="C:Sec62/Sec63 complex"/>
    <property type="evidence" value="ECO:0007669"/>
    <property type="project" value="TreeGrafter"/>
</dbReference>
<feature type="compositionally biased region" description="Basic and acidic residues" evidence="9">
    <location>
        <begin position="664"/>
        <end position="696"/>
    </location>
</feature>
<dbReference type="Gene3D" id="1.10.287.110">
    <property type="entry name" value="DnaJ domain"/>
    <property type="match status" value="1"/>
</dbReference>
<dbReference type="Pfam" id="PF00226">
    <property type="entry name" value="DnaJ"/>
    <property type="match status" value="1"/>
</dbReference>
<dbReference type="Gene3D" id="2.60.40.150">
    <property type="entry name" value="C2 domain"/>
    <property type="match status" value="1"/>
</dbReference>
<dbReference type="RefSeq" id="XP_064698520.1">
    <property type="nucleotide sequence ID" value="XM_064833559.1"/>
</dbReference>
<dbReference type="Proteomes" id="UP001274830">
    <property type="component" value="Unassembled WGS sequence"/>
</dbReference>
<gene>
    <name evidence="12" type="primary">SEC63</name>
    <name evidence="12" type="ORF">LTR78_009116</name>
</gene>
<dbReference type="Pfam" id="PF02889">
    <property type="entry name" value="Sec63"/>
    <property type="match status" value="1"/>
</dbReference>
<organism evidence="12 13">
    <name type="scientific">Recurvomyces mirabilis</name>
    <dbReference type="NCBI Taxonomy" id="574656"/>
    <lineage>
        <taxon>Eukaryota</taxon>
        <taxon>Fungi</taxon>
        <taxon>Dikarya</taxon>
        <taxon>Ascomycota</taxon>
        <taxon>Pezizomycotina</taxon>
        <taxon>Dothideomycetes</taxon>
        <taxon>Dothideomycetidae</taxon>
        <taxon>Mycosphaerellales</taxon>
        <taxon>Teratosphaeriaceae</taxon>
        <taxon>Recurvomyces</taxon>
    </lineage>
</organism>
<evidence type="ECO:0000256" key="3">
    <source>
        <dbReference type="ARBA" id="ARBA00022692"/>
    </source>
</evidence>
<evidence type="ECO:0000256" key="2">
    <source>
        <dbReference type="ARBA" id="ARBA00022448"/>
    </source>
</evidence>
<keyword evidence="2" id="KW-0813">Transport</keyword>
<dbReference type="FunFam" id="1.10.287.110:FF:000039">
    <property type="entry name" value="Protein translocation complex component (Npl1)"/>
    <property type="match status" value="1"/>
</dbReference>
<dbReference type="Gene3D" id="1.10.150.20">
    <property type="entry name" value="5' to 3' exonuclease, C-terminal subdomain"/>
    <property type="match status" value="1"/>
</dbReference>
<evidence type="ECO:0000256" key="8">
    <source>
        <dbReference type="ARBA" id="ARBA00023186"/>
    </source>
</evidence>
<evidence type="ECO:0000256" key="6">
    <source>
        <dbReference type="ARBA" id="ARBA00022989"/>
    </source>
</evidence>
<evidence type="ECO:0000256" key="4">
    <source>
        <dbReference type="ARBA" id="ARBA00022824"/>
    </source>
</evidence>
<dbReference type="PROSITE" id="PS50076">
    <property type="entry name" value="DNAJ_2"/>
    <property type="match status" value="1"/>
</dbReference>
<dbReference type="GeneID" id="89958087"/>
<dbReference type="GO" id="GO:0006614">
    <property type="term" value="P:SRP-dependent cotranslational protein targeting to membrane"/>
    <property type="evidence" value="ECO:0007669"/>
    <property type="project" value="TreeGrafter"/>
</dbReference>
<dbReference type="GO" id="GO:0003723">
    <property type="term" value="F:RNA binding"/>
    <property type="evidence" value="ECO:0007669"/>
    <property type="project" value="TreeGrafter"/>
</dbReference>
<comment type="subcellular location">
    <subcellularLocation>
        <location evidence="1">Endoplasmic reticulum membrane</location>
        <topology evidence="1">Multi-pass membrane protein</topology>
    </subcellularLocation>
</comment>
<dbReference type="SMART" id="SM00973">
    <property type="entry name" value="Sec63"/>
    <property type="match status" value="1"/>
</dbReference>
<accession>A0AAE0TQ49</accession>
<dbReference type="AlphaFoldDB" id="A0AAE0TQ49"/>
<feature type="domain" description="J" evidence="11">
    <location>
        <begin position="108"/>
        <end position="180"/>
    </location>
</feature>
<dbReference type="InterPro" id="IPR036869">
    <property type="entry name" value="J_dom_sf"/>
</dbReference>
<dbReference type="SUPFAM" id="SSF81296">
    <property type="entry name" value="E set domains"/>
    <property type="match status" value="1"/>
</dbReference>
<keyword evidence="4" id="KW-0256">Endoplasmic reticulum</keyword>
<keyword evidence="5" id="KW-0653">Protein transport</keyword>
<evidence type="ECO:0000259" key="11">
    <source>
        <dbReference type="PROSITE" id="PS50076"/>
    </source>
</evidence>
<evidence type="ECO:0000256" key="10">
    <source>
        <dbReference type="SAM" id="Phobius"/>
    </source>
</evidence>
<feature type="transmembrane region" description="Helical" evidence="10">
    <location>
        <begin position="206"/>
        <end position="228"/>
    </location>
</feature>
<feature type="compositionally biased region" description="Acidic residues" evidence="9">
    <location>
        <begin position="634"/>
        <end position="648"/>
    </location>
</feature>
<keyword evidence="6 10" id="KW-1133">Transmembrane helix</keyword>
<dbReference type="InterPro" id="IPR001623">
    <property type="entry name" value="DnaJ_domain"/>
</dbReference>
<dbReference type="EMBL" id="JAUTXT010000048">
    <property type="protein sequence ID" value="KAK3670999.1"/>
    <property type="molecule type" value="Genomic_DNA"/>
</dbReference>
<feature type="transmembrane region" description="Helical" evidence="10">
    <location>
        <begin position="12"/>
        <end position="34"/>
    </location>
</feature>
<dbReference type="PANTHER" id="PTHR24075:SF0">
    <property type="entry name" value="TRANSLOCATION PROTEIN SEC63 HOMOLOG"/>
    <property type="match status" value="1"/>
</dbReference>
<evidence type="ECO:0000313" key="13">
    <source>
        <dbReference type="Proteomes" id="UP001274830"/>
    </source>
</evidence>
<name>A0AAE0TQ49_9PEZI</name>
<feature type="compositionally biased region" description="Acidic residues" evidence="9">
    <location>
        <begin position="697"/>
        <end position="725"/>
    </location>
</feature>
<dbReference type="InterPro" id="IPR004179">
    <property type="entry name" value="Sec63-dom"/>
</dbReference>
<comment type="caution">
    <text evidence="12">The sequence shown here is derived from an EMBL/GenBank/DDBJ whole genome shotgun (WGS) entry which is preliminary data.</text>
</comment>
<reference evidence="12" key="1">
    <citation type="submission" date="2023-07" db="EMBL/GenBank/DDBJ databases">
        <title>Black Yeasts Isolated from many extreme environments.</title>
        <authorList>
            <person name="Coleine C."/>
            <person name="Stajich J.E."/>
            <person name="Selbmann L."/>
        </authorList>
    </citation>
    <scope>NUCLEOTIDE SEQUENCE</scope>
    <source>
        <strain evidence="12">CCFEE 5485</strain>
    </source>
</reference>
<keyword evidence="8" id="KW-0143">Chaperone</keyword>
<dbReference type="PRINTS" id="PR00625">
    <property type="entry name" value="JDOMAIN"/>
</dbReference>
<dbReference type="GO" id="GO:0006620">
    <property type="term" value="P:post-translational protein targeting to endoplasmic reticulum membrane"/>
    <property type="evidence" value="ECO:0007669"/>
    <property type="project" value="TreeGrafter"/>
</dbReference>